<feature type="transmembrane region" description="Helical" evidence="1">
    <location>
        <begin position="21"/>
        <end position="40"/>
    </location>
</feature>
<keyword evidence="1" id="KW-0812">Transmembrane</keyword>
<dbReference type="EMBL" id="VSWD01000012">
    <property type="protein sequence ID" value="KAK3086896.1"/>
    <property type="molecule type" value="Genomic_DNA"/>
</dbReference>
<feature type="transmembrane region" description="Helical" evidence="1">
    <location>
        <begin position="60"/>
        <end position="86"/>
    </location>
</feature>
<evidence type="ECO:0000256" key="1">
    <source>
        <dbReference type="SAM" id="Phobius"/>
    </source>
</evidence>
<dbReference type="Pfam" id="PF14752">
    <property type="entry name" value="RBP_receptor"/>
    <property type="match status" value="1"/>
</dbReference>
<keyword evidence="1" id="KW-0472">Membrane</keyword>
<reference evidence="2" key="1">
    <citation type="submission" date="2019-08" db="EMBL/GenBank/DDBJ databases">
        <title>The improved chromosome-level genome for the pearl oyster Pinctada fucata martensii using PacBio sequencing and Hi-C.</title>
        <authorList>
            <person name="Zheng Z."/>
        </authorList>
    </citation>
    <scope>NUCLEOTIDE SEQUENCE</scope>
    <source>
        <strain evidence="2">ZZ-2019</strain>
        <tissue evidence="2">Adductor muscle</tissue>
    </source>
</reference>
<feature type="transmembrane region" description="Helical" evidence="1">
    <location>
        <begin position="182"/>
        <end position="201"/>
    </location>
</feature>
<dbReference type="Proteomes" id="UP001186944">
    <property type="component" value="Unassembled WGS sequence"/>
</dbReference>
<feature type="transmembrane region" description="Helical" evidence="1">
    <location>
        <begin position="242"/>
        <end position="261"/>
    </location>
</feature>
<name>A0AA89BTM3_PINIB</name>
<sequence>MELQMQKEDGHKKSAIVRGYTRRRAFGVFFQMMALGLQYYPLFVCVEYGRRNLYAPLTGFLYAILLTFLSCFLYWVCQMYLVLLFARNFLMAISTILHKKYGTLRCWRTLGNVMRLESDMDRDIQMFTSRRNRLYVKILLSSKENSQNGNKTESLRTKILTLLAKQKSCIHTEIVQRTSNRIASIFVISIILLYQWLVFWFNVTTIVQDSADSIKTYLKDVPFLMNNYKKILRFLDALVGSYYTATFAAGIILIANMYKIYSSHRRHISRLMAGNNTFIPTKCWDMKPSVILLEVKETTETNNSASYLDIMLSYDTDGHMNTSLYDKRDDFNFSITNFPFLSSNIPSSPAYGVFISQLIRYARASTKYTDFVLRARRLSDKLLSQGYVCDRLTSSLRKFYGRYGELVIHYDVPLSRMVDDILS</sequence>
<keyword evidence="1" id="KW-1133">Transmembrane helix</keyword>
<dbReference type="InterPro" id="IPR026612">
    <property type="entry name" value="STRA6-like"/>
</dbReference>
<comment type="caution">
    <text evidence="2">The sequence shown here is derived from an EMBL/GenBank/DDBJ whole genome shotgun (WGS) entry which is preliminary data.</text>
</comment>
<evidence type="ECO:0000313" key="3">
    <source>
        <dbReference type="Proteomes" id="UP001186944"/>
    </source>
</evidence>
<proteinExistence type="predicted"/>
<evidence type="ECO:0000313" key="2">
    <source>
        <dbReference type="EMBL" id="KAK3086896.1"/>
    </source>
</evidence>
<keyword evidence="3" id="KW-1185">Reference proteome</keyword>
<organism evidence="2 3">
    <name type="scientific">Pinctada imbricata</name>
    <name type="common">Atlantic pearl-oyster</name>
    <name type="synonym">Pinctada martensii</name>
    <dbReference type="NCBI Taxonomy" id="66713"/>
    <lineage>
        <taxon>Eukaryota</taxon>
        <taxon>Metazoa</taxon>
        <taxon>Spiralia</taxon>
        <taxon>Lophotrochozoa</taxon>
        <taxon>Mollusca</taxon>
        <taxon>Bivalvia</taxon>
        <taxon>Autobranchia</taxon>
        <taxon>Pteriomorphia</taxon>
        <taxon>Pterioida</taxon>
        <taxon>Pterioidea</taxon>
        <taxon>Pteriidae</taxon>
        <taxon>Pinctada</taxon>
    </lineage>
</organism>
<gene>
    <name evidence="2" type="ORF">FSP39_025078</name>
</gene>
<accession>A0AA89BTM3</accession>
<dbReference type="GO" id="GO:0034632">
    <property type="term" value="F:retinol transmembrane transporter activity"/>
    <property type="evidence" value="ECO:0007669"/>
    <property type="project" value="InterPro"/>
</dbReference>
<dbReference type="AlphaFoldDB" id="A0AA89BTM3"/>
<dbReference type="GO" id="GO:0038023">
    <property type="term" value="F:signaling receptor activity"/>
    <property type="evidence" value="ECO:0007669"/>
    <property type="project" value="InterPro"/>
</dbReference>
<protein>
    <submittedName>
        <fullName evidence="2">Uncharacterized protein</fullName>
    </submittedName>
</protein>